<dbReference type="PANTHER" id="PTHR11008:SF41">
    <property type="entry name" value="RE70318P"/>
    <property type="match status" value="1"/>
</dbReference>
<dbReference type="AlphaFoldDB" id="A0AAN7S9N4"/>
<dbReference type="PANTHER" id="PTHR11008">
    <property type="entry name" value="PROTEIN TAKEOUT-LIKE PROTEIN"/>
    <property type="match status" value="1"/>
</dbReference>
<dbReference type="Proteomes" id="UP001353858">
    <property type="component" value="Unassembled WGS sequence"/>
</dbReference>
<feature type="chain" id="PRO_5042935784" description="Hemolymph juvenile hormone binding protein" evidence="1">
    <location>
        <begin position="18"/>
        <end position="133"/>
    </location>
</feature>
<keyword evidence="1" id="KW-0732">Signal</keyword>
<dbReference type="Pfam" id="PF06585">
    <property type="entry name" value="JHBP"/>
    <property type="match status" value="1"/>
</dbReference>
<accession>A0AAN7S9N4</accession>
<organism evidence="2 3">
    <name type="scientific">Aquatica leii</name>
    <dbReference type="NCBI Taxonomy" id="1421715"/>
    <lineage>
        <taxon>Eukaryota</taxon>
        <taxon>Metazoa</taxon>
        <taxon>Ecdysozoa</taxon>
        <taxon>Arthropoda</taxon>
        <taxon>Hexapoda</taxon>
        <taxon>Insecta</taxon>
        <taxon>Pterygota</taxon>
        <taxon>Neoptera</taxon>
        <taxon>Endopterygota</taxon>
        <taxon>Coleoptera</taxon>
        <taxon>Polyphaga</taxon>
        <taxon>Elateriformia</taxon>
        <taxon>Elateroidea</taxon>
        <taxon>Lampyridae</taxon>
        <taxon>Luciolinae</taxon>
        <taxon>Aquatica</taxon>
    </lineage>
</organism>
<dbReference type="Gene3D" id="3.15.10.30">
    <property type="entry name" value="Haemolymph juvenile hormone binding protein"/>
    <property type="match status" value="1"/>
</dbReference>
<protein>
    <recommendedName>
        <fullName evidence="4">Hemolymph juvenile hormone binding protein</fullName>
    </recommendedName>
</protein>
<dbReference type="InterPro" id="IPR038606">
    <property type="entry name" value="To_sf"/>
</dbReference>
<name>A0AAN7S9N4_9COLE</name>
<gene>
    <name evidence="2" type="ORF">RN001_008437</name>
</gene>
<evidence type="ECO:0000256" key="1">
    <source>
        <dbReference type="SAM" id="SignalP"/>
    </source>
</evidence>
<dbReference type="InterPro" id="IPR010562">
    <property type="entry name" value="Haemolymph_juvenile_hormone-bd"/>
</dbReference>
<proteinExistence type="predicted"/>
<reference evidence="3" key="1">
    <citation type="submission" date="2023-01" db="EMBL/GenBank/DDBJ databases">
        <title>Key to firefly adult light organ development and bioluminescence: homeobox transcription factors regulate luciferase expression and transportation to peroxisome.</title>
        <authorList>
            <person name="Fu X."/>
        </authorList>
    </citation>
    <scope>NUCLEOTIDE SEQUENCE [LARGE SCALE GENOMIC DNA]</scope>
</reference>
<evidence type="ECO:0008006" key="4">
    <source>
        <dbReference type="Google" id="ProtNLM"/>
    </source>
</evidence>
<evidence type="ECO:0000313" key="2">
    <source>
        <dbReference type="EMBL" id="KAK4880291.1"/>
    </source>
</evidence>
<evidence type="ECO:0000313" key="3">
    <source>
        <dbReference type="Proteomes" id="UP001353858"/>
    </source>
</evidence>
<sequence>MQTVLLIFIFLVTPTLLQNIPSYVPLCKRNDPDLSQCIINSVNVIRPYLLKGIPEMDIPQGEPLHFFNFSTTVDAVNTKLSADLWDQQAHKLMNFDLKSVNFDLDQLKGSIDIFFPKFDLEGQYKFVGKLFYV</sequence>
<dbReference type="EMBL" id="JARPUR010000003">
    <property type="protein sequence ID" value="KAK4880291.1"/>
    <property type="molecule type" value="Genomic_DNA"/>
</dbReference>
<keyword evidence="3" id="KW-1185">Reference proteome</keyword>
<comment type="caution">
    <text evidence="2">The sequence shown here is derived from an EMBL/GenBank/DDBJ whole genome shotgun (WGS) entry which is preliminary data.</text>
</comment>
<feature type="signal peptide" evidence="1">
    <location>
        <begin position="1"/>
        <end position="17"/>
    </location>
</feature>